<dbReference type="OrthoDB" id="2139606at2759"/>
<feature type="transmembrane region" description="Helical" evidence="2">
    <location>
        <begin position="185"/>
        <end position="203"/>
    </location>
</feature>
<evidence type="ECO:0000256" key="2">
    <source>
        <dbReference type="SAM" id="Phobius"/>
    </source>
</evidence>
<dbReference type="GO" id="GO:0005789">
    <property type="term" value="C:endoplasmic reticulum membrane"/>
    <property type="evidence" value="ECO:0007669"/>
    <property type="project" value="InterPro"/>
</dbReference>
<feature type="transmembrane region" description="Helical" evidence="2">
    <location>
        <begin position="344"/>
        <end position="367"/>
    </location>
</feature>
<protein>
    <submittedName>
        <fullName evidence="3">HHR069Wp</fullName>
    </submittedName>
</protein>
<feature type="transmembrane region" description="Helical" evidence="2">
    <location>
        <begin position="247"/>
        <end position="265"/>
    </location>
</feature>
<keyword evidence="2" id="KW-0472">Membrane</keyword>
<name>A0A0X8HWR2_9SACH</name>
<feature type="region of interest" description="Disordered" evidence="1">
    <location>
        <begin position="286"/>
        <end position="308"/>
    </location>
</feature>
<dbReference type="GeneID" id="28726203"/>
<organism evidence="3 4">
    <name type="scientific">Eremothecium sinecaudum</name>
    <dbReference type="NCBI Taxonomy" id="45286"/>
    <lineage>
        <taxon>Eukaryota</taxon>
        <taxon>Fungi</taxon>
        <taxon>Dikarya</taxon>
        <taxon>Ascomycota</taxon>
        <taxon>Saccharomycotina</taxon>
        <taxon>Saccharomycetes</taxon>
        <taxon>Saccharomycetales</taxon>
        <taxon>Saccharomycetaceae</taxon>
        <taxon>Eremothecium</taxon>
    </lineage>
</organism>
<reference evidence="3 4" key="1">
    <citation type="submission" date="2016-01" db="EMBL/GenBank/DDBJ databases">
        <title>Genome sequence of the yeast Holleya sinecauda.</title>
        <authorList>
            <person name="Dietrich F.S."/>
        </authorList>
    </citation>
    <scope>NUCLEOTIDE SEQUENCE [LARGE SCALE GENOMIC DNA]</scope>
    <source>
        <strain evidence="3 4">ATCC 58844</strain>
    </source>
</reference>
<dbReference type="GO" id="GO:0034599">
    <property type="term" value="P:cellular response to oxidative stress"/>
    <property type="evidence" value="ECO:0007669"/>
    <property type="project" value="InterPro"/>
</dbReference>
<dbReference type="PANTHER" id="PTHR28147">
    <property type="entry name" value="N-GLYCOSYLATION PROTEIN EOS1"/>
    <property type="match status" value="1"/>
</dbReference>
<dbReference type="Proteomes" id="UP000243052">
    <property type="component" value="Chromosome viii"/>
</dbReference>
<dbReference type="PANTHER" id="PTHR28147:SF1">
    <property type="entry name" value="N-GLYCOSYLATION PROTEIN EOS1"/>
    <property type="match status" value="1"/>
</dbReference>
<evidence type="ECO:0000313" key="4">
    <source>
        <dbReference type="Proteomes" id="UP000243052"/>
    </source>
</evidence>
<accession>A0A0X8HWR2</accession>
<feature type="transmembrane region" description="Helical" evidence="2">
    <location>
        <begin position="215"/>
        <end position="238"/>
    </location>
</feature>
<dbReference type="PRINTS" id="PR02070">
    <property type="entry name" value="NGLYCOSEOS1"/>
</dbReference>
<dbReference type="GO" id="GO:0006487">
    <property type="term" value="P:protein N-linked glycosylation"/>
    <property type="evidence" value="ECO:0007669"/>
    <property type="project" value="TreeGrafter"/>
</dbReference>
<dbReference type="STRING" id="45286.A0A0X8HWR2"/>
<sequence>MATEPNDVITSSHDTNHVAEIASSRHTSTDIHQYNHHQSGSDTGMDSLKINTGLNTPDINSSHSLPTGSSYGTLRTFGLSHLTAKQHFLIAICRDMSLLPPMYSLFCAFKMAWRLPSYPHKDLLHSLPLANSIHSMWNNNVIRNLRQHASEAVATPAQAVISRGEDIQDYFWLLNAMGKMGCSEYLLCAMWCVVSMYLTYAILDSLMIRWIVKYSTFGAIVRMFSMSMIIITVELLLLSSLSPDKDYYLHSWILISCTLTGAYIWQSFLTSNLNCVDKDASMLASTSSAPSTKSVPSNPSSVDSLNSVQTPNSVQSYVISSTKKRHKKGRKFDFEFSKKRSIDLYNITVFCVVPVGMASFITMLGLLRKLVIYRLDVEQLGRLLKELYLP</sequence>
<evidence type="ECO:0000313" key="3">
    <source>
        <dbReference type="EMBL" id="AMD22838.1"/>
    </source>
</evidence>
<dbReference type="AlphaFoldDB" id="A0A0X8HWR2"/>
<feature type="region of interest" description="Disordered" evidence="1">
    <location>
        <begin position="25"/>
        <end position="45"/>
    </location>
</feature>
<dbReference type="Pfam" id="PF12326">
    <property type="entry name" value="EOS1"/>
    <property type="match status" value="1"/>
</dbReference>
<keyword evidence="2" id="KW-1133">Transmembrane helix</keyword>
<dbReference type="RefSeq" id="XP_017989834.1">
    <property type="nucleotide sequence ID" value="XM_018134345.1"/>
</dbReference>
<dbReference type="InterPro" id="IPR021100">
    <property type="entry name" value="N-glycosylation_EOS1"/>
</dbReference>
<proteinExistence type="predicted"/>
<keyword evidence="4" id="KW-1185">Reference proteome</keyword>
<dbReference type="EMBL" id="CP014248">
    <property type="protein sequence ID" value="AMD22838.1"/>
    <property type="molecule type" value="Genomic_DNA"/>
</dbReference>
<evidence type="ECO:0000256" key="1">
    <source>
        <dbReference type="SAM" id="MobiDB-lite"/>
    </source>
</evidence>
<gene>
    <name evidence="3" type="ORF">AW171_hschr84897</name>
</gene>
<keyword evidence="2" id="KW-0812">Transmembrane</keyword>